<dbReference type="AlphaFoldDB" id="A0AA40GCI6"/>
<reference evidence="1" key="1">
    <citation type="submission" date="2021-10" db="EMBL/GenBank/DDBJ databases">
        <title>Melipona bicolor Genome sequencing and assembly.</title>
        <authorList>
            <person name="Araujo N.S."/>
            <person name="Arias M.C."/>
        </authorList>
    </citation>
    <scope>NUCLEOTIDE SEQUENCE</scope>
    <source>
        <strain evidence="1">USP_2M_L1-L4_2017</strain>
        <tissue evidence="1">Whole body</tissue>
    </source>
</reference>
<sequence length="198" mass="21394">MSLRRTVPGRGTLAVLDTDPPLVIYMGHAGYPLADVSGQGGFLKFRSSSGGSLLTPPYKVSDKNYKLVTSTASVATLPNRVARKDPIDSAAWSSTMEKVKRRRADSSPRLMDAGNRWNRARGLAVIFPSSRERMFALLHTAYRKLDLSTLICRGHDDALLETNATDGHAAPPDASRERGLSILLIQLYRGSGGGGGVR</sequence>
<dbReference type="Proteomes" id="UP001177670">
    <property type="component" value="Unassembled WGS sequence"/>
</dbReference>
<evidence type="ECO:0000313" key="2">
    <source>
        <dbReference type="Proteomes" id="UP001177670"/>
    </source>
</evidence>
<dbReference type="EMBL" id="JAHYIQ010000002">
    <property type="protein sequence ID" value="KAK1134810.1"/>
    <property type="molecule type" value="Genomic_DNA"/>
</dbReference>
<gene>
    <name evidence="1" type="ORF">K0M31_007581</name>
</gene>
<accession>A0AA40GCI6</accession>
<proteinExistence type="predicted"/>
<evidence type="ECO:0000313" key="1">
    <source>
        <dbReference type="EMBL" id="KAK1134810.1"/>
    </source>
</evidence>
<keyword evidence="2" id="KW-1185">Reference proteome</keyword>
<organism evidence="1 2">
    <name type="scientific">Melipona bicolor</name>
    <dbReference type="NCBI Taxonomy" id="60889"/>
    <lineage>
        <taxon>Eukaryota</taxon>
        <taxon>Metazoa</taxon>
        <taxon>Ecdysozoa</taxon>
        <taxon>Arthropoda</taxon>
        <taxon>Hexapoda</taxon>
        <taxon>Insecta</taxon>
        <taxon>Pterygota</taxon>
        <taxon>Neoptera</taxon>
        <taxon>Endopterygota</taxon>
        <taxon>Hymenoptera</taxon>
        <taxon>Apocrita</taxon>
        <taxon>Aculeata</taxon>
        <taxon>Apoidea</taxon>
        <taxon>Anthophila</taxon>
        <taxon>Apidae</taxon>
        <taxon>Melipona</taxon>
    </lineage>
</organism>
<protein>
    <submittedName>
        <fullName evidence="1">Uncharacterized protein</fullName>
    </submittedName>
</protein>
<name>A0AA40GCI6_9HYME</name>
<comment type="caution">
    <text evidence="1">The sequence shown here is derived from an EMBL/GenBank/DDBJ whole genome shotgun (WGS) entry which is preliminary data.</text>
</comment>